<name>A0A521FT05_9SPHI</name>
<dbReference type="RefSeq" id="WP_142531066.1">
    <property type="nucleotide sequence ID" value="NZ_CBCSJO010000016.1"/>
</dbReference>
<sequence length="132" mass="15337">MKTLKYLPVPPWDMETAALRLKLLEDDFNSLDAKRISDNFTVEAEVRFGTHFLRGRGEIRKFIAADLATRNSYKLNLDLWGALKGRMALRFELEWSDADEKPYKSYGIQVFQFDDEGSITMNFVSFNDQELS</sequence>
<dbReference type="SUPFAM" id="SSF54427">
    <property type="entry name" value="NTF2-like"/>
    <property type="match status" value="1"/>
</dbReference>
<evidence type="ECO:0000313" key="1">
    <source>
        <dbReference type="EMBL" id="SMO98631.1"/>
    </source>
</evidence>
<dbReference type="Pfam" id="PF07080">
    <property type="entry name" value="DUF1348"/>
    <property type="match status" value="1"/>
</dbReference>
<dbReference type="EMBL" id="FXTN01000017">
    <property type="protein sequence ID" value="SMO98631.1"/>
    <property type="molecule type" value="Genomic_DNA"/>
</dbReference>
<keyword evidence="2" id="KW-1185">Reference proteome</keyword>
<gene>
    <name evidence="1" type="ORF">SAMN06265348_11732</name>
</gene>
<accession>A0A521FT05</accession>
<dbReference type="Gene3D" id="3.10.450.50">
    <property type="match status" value="1"/>
</dbReference>
<proteinExistence type="predicted"/>
<dbReference type="PANTHER" id="PTHR31757">
    <property type="entry name" value="SLL0781 PROTEIN"/>
    <property type="match status" value="1"/>
</dbReference>
<protein>
    <recommendedName>
        <fullName evidence="3">Nuclear transport factor 2 family protein</fullName>
    </recommendedName>
</protein>
<dbReference type="OrthoDB" id="793948at2"/>
<organism evidence="1 2">
    <name type="scientific">Pedobacter westerhofensis</name>
    <dbReference type="NCBI Taxonomy" id="425512"/>
    <lineage>
        <taxon>Bacteria</taxon>
        <taxon>Pseudomonadati</taxon>
        <taxon>Bacteroidota</taxon>
        <taxon>Sphingobacteriia</taxon>
        <taxon>Sphingobacteriales</taxon>
        <taxon>Sphingobacteriaceae</taxon>
        <taxon>Pedobacter</taxon>
    </lineage>
</organism>
<dbReference type="PANTHER" id="PTHR31757:SF0">
    <property type="entry name" value="SLL0781 PROTEIN"/>
    <property type="match status" value="1"/>
</dbReference>
<evidence type="ECO:0008006" key="3">
    <source>
        <dbReference type="Google" id="ProtNLM"/>
    </source>
</evidence>
<dbReference type="InterPro" id="IPR009783">
    <property type="entry name" value="DUF1348"/>
</dbReference>
<reference evidence="1 2" key="1">
    <citation type="submission" date="2017-05" db="EMBL/GenBank/DDBJ databases">
        <authorList>
            <person name="Varghese N."/>
            <person name="Submissions S."/>
        </authorList>
    </citation>
    <scope>NUCLEOTIDE SEQUENCE [LARGE SCALE GENOMIC DNA]</scope>
    <source>
        <strain evidence="1 2">DSM 19036</strain>
    </source>
</reference>
<dbReference type="Proteomes" id="UP000320300">
    <property type="component" value="Unassembled WGS sequence"/>
</dbReference>
<dbReference type="AlphaFoldDB" id="A0A521FT05"/>
<dbReference type="InterPro" id="IPR032710">
    <property type="entry name" value="NTF2-like_dom_sf"/>
</dbReference>
<evidence type="ECO:0000313" key="2">
    <source>
        <dbReference type="Proteomes" id="UP000320300"/>
    </source>
</evidence>